<dbReference type="STRING" id="1416778.SAMN05443633_101638"/>
<keyword evidence="2" id="KW-1185">Reference proteome</keyword>
<evidence type="ECO:0000313" key="2">
    <source>
        <dbReference type="Proteomes" id="UP000184518"/>
    </source>
</evidence>
<protein>
    <submittedName>
        <fullName evidence="1">Uncharacterized protein</fullName>
    </submittedName>
</protein>
<organism evidence="1 2">
    <name type="scientific">Chryseobacterium arachidis</name>
    <dbReference type="NCBI Taxonomy" id="1416778"/>
    <lineage>
        <taxon>Bacteria</taxon>
        <taxon>Pseudomonadati</taxon>
        <taxon>Bacteroidota</taxon>
        <taxon>Flavobacteriia</taxon>
        <taxon>Flavobacteriales</taxon>
        <taxon>Weeksellaceae</taxon>
        <taxon>Chryseobacterium group</taxon>
        <taxon>Chryseobacterium</taxon>
    </lineage>
</organism>
<evidence type="ECO:0000313" key="1">
    <source>
        <dbReference type="EMBL" id="SHE62340.1"/>
    </source>
</evidence>
<reference evidence="2" key="1">
    <citation type="submission" date="2016-11" db="EMBL/GenBank/DDBJ databases">
        <authorList>
            <person name="Varghese N."/>
            <person name="Submissions S."/>
        </authorList>
    </citation>
    <scope>NUCLEOTIDE SEQUENCE [LARGE SCALE GENOMIC DNA]</scope>
    <source>
        <strain evidence="2">DSM 27619</strain>
    </source>
</reference>
<dbReference type="Proteomes" id="UP000184518">
    <property type="component" value="Unassembled WGS sequence"/>
</dbReference>
<dbReference type="AlphaFoldDB" id="A0A1M4V0A7"/>
<gene>
    <name evidence="1" type="ORF">SAMN05443633_101638</name>
</gene>
<sequence length="121" mass="13960">MSNILAGLFEHRSDYKKLEADLENSGFQNSDYIVYLNDENLHSQYLVSVAVKDIDQADHARNVFNQHTALKTYLFENMEINQANYPNLKRFIDARNKAEIHNCPDVKIKTSTSGMDSEVKF</sequence>
<name>A0A1M4V0A7_9FLAO</name>
<proteinExistence type="predicted"/>
<dbReference type="OrthoDB" id="1259979at2"/>
<dbReference type="RefSeq" id="WP_072953151.1">
    <property type="nucleotide sequence ID" value="NZ_FQUT01000001.1"/>
</dbReference>
<dbReference type="EMBL" id="FQUT01000001">
    <property type="protein sequence ID" value="SHE62340.1"/>
    <property type="molecule type" value="Genomic_DNA"/>
</dbReference>
<accession>A0A1M4V0A7</accession>